<feature type="chain" id="PRO_5046619923" evidence="12">
    <location>
        <begin position="25"/>
        <end position="394"/>
    </location>
</feature>
<feature type="region of interest" description="Disordered" evidence="11">
    <location>
        <begin position="195"/>
        <end position="256"/>
    </location>
</feature>
<keyword evidence="7" id="KW-0626">Porin</keyword>
<sequence length="394" mass="43385">MDAKRFLASSIACASLAVATTAVAEDTIPDRYFYLGGHIGQSWLDIGDHYEGDGYFADNVYENDTVTMPGAQIGYRFSENWSVQAWYDRNNMSTSDGEVYLRNNFASLRRHFNGDGPIESYVGLGAGETRTEFNTESDDDFKETTGGIEFGVQTALADNFLIDVGARPTYSFRSERWDGQVYAALNVLVGAQYDEEPKPEPVTETATDSDNDGVPDSNDRCPGTPAGASVDAQGCELDDDGDGVVNSKDECPDTPARAKVDDKGCQEYLTKDVRETLYVEFGLDKAEVRETSYPELEGLSDQMYQYPSADLILEGHTDSTGAASYNQQLSEKRADAVKRVMVEEFGIDESRITTEGYGEAKPIADNSTRDGRAQNRRVEAIMKATTEEAQYDND</sequence>
<proteinExistence type="predicted"/>
<evidence type="ECO:0000256" key="12">
    <source>
        <dbReference type="SAM" id="SignalP"/>
    </source>
</evidence>
<evidence type="ECO:0000256" key="6">
    <source>
        <dbReference type="ARBA" id="ARBA00023065"/>
    </source>
</evidence>
<dbReference type="PANTHER" id="PTHR30329">
    <property type="entry name" value="STATOR ELEMENT OF FLAGELLAR MOTOR COMPLEX"/>
    <property type="match status" value="1"/>
</dbReference>
<dbReference type="Pfam" id="PF00691">
    <property type="entry name" value="OmpA"/>
    <property type="match status" value="1"/>
</dbReference>
<keyword evidence="3" id="KW-1134">Transmembrane beta strand</keyword>
<dbReference type="InterPro" id="IPR027385">
    <property type="entry name" value="Beta-barrel_OMP"/>
</dbReference>
<evidence type="ECO:0000313" key="15">
    <source>
        <dbReference type="Proteomes" id="UP000644441"/>
    </source>
</evidence>
<evidence type="ECO:0000256" key="3">
    <source>
        <dbReference type="ARBA" id="ARBA00022452"/>
    </source>
</evidence>
<organism evidence="14 15">
    <name type="scientific">Alloalcanivorax venustensis ISO4</name>
    <dbReference type="NCBI Taxonomy" id="1177184"/>
    <lineage>
        <taxon>Bacteria</taxon>
        <taxon>Pseudomonadati</taxon>
        <taxon>Pseudomonadota</taxon>
        <taxon>Gammaproteobacteria</taxon>
        <taxon>Oceanospirillales</taxon>
        <taxon>Alcanivoracaceae</taxon>
        <taxon>Alloalcanivorax</taxon>
    </lineage>
</organism>
<comment type="caution">
    <text evidence="14">The sequence shown here is derived from an EMBL/GenBank/DDBJ whole genome shotgun (WGS) entry which is preliminary data.</text>
</comment>
<dbReference type="Pfam" id="PF13505">
    <property type="entry name" value="OMP_b-brl"/>
    <property type="match status" value="1"/>
</dbReference>
<dbReference type="PRINTS" id="PR01021">
    <property type="entry name" value="OMPADOMAIN"/>
</dbReference>
<dbReference type="Proteomes" id="UP000644441">
    <property type="component" value="Unassembled WGS sequence"/>
</dbReference>
<dbReference type="InterPro" id="IPR003367">
    <property type="entry name" value="Thrombospondin_3-like_rpt"/>
</dbReference>
<evidence type="ECO:0000256" key="7">
    <source>
        <dbReference type="ARBA" id="ARBA00023114"/>
    </source>
</evidence>
<dbReference type="RefSeq" id="WP_194855825.1">
    <property type="nucleotide sequence ID" value="NZ_ARXR01000010.1"/>
</dbReference>
<evidence type="ECO:0000259" key="13">
    <source>
        <dbReference type="PROSITE" id="PS51123"/>
    </source>
</evidence>
<dbReference type="PROSITE" id="PS51123">
    <property type="entry name" value="OMPA_2"/>
    <property type="match status" value="1"/>
</dbReference>
<reference evidence="14 15" key="1">
    <citation type="submission" date="2012-09" db="EMBL/GenBank/DDBJ databases">
        <title>Genome Sequence of alkane-degrading Bacterium Alcanivorax venustensis ISO4.</title>
        <authorList>
            <person name="Lai Q."/>
            <person name="Shao Z."/>
        </authorList>
    </citation>
    <scope>NUCLEOTIDE SEQUENCE [LARGE SCALE GENOMIC DNA]</scope>
    <source>
        <strain evidence="14 15">ISO4</strain>
    </source>
</reference>
<comment type="subcellular location">
    <subcellularLocation>
        <location evidence="1">Cell outer membrane</location>
        <topology evidence="1">Multi-pass membrane protein</topology>
    </subcellularLocation>
</comment>
<dbReference type="InterPro" id="IPR006664">
    <property type="entry name" value="OMP_bac"/>
</dbReference>
<feature type="signal peptide" evidence="12">
    <location>
        <begin position="1"/>
        <end position="24"/>
    </location>
</feature>
<evidence type="ECO:0000256" key="9">
    <source>
        <dbReference type="ARBA" id="ARBA00023237"/>
    </source>
</evidence>
<evidence type="ECO:0000256" key="11">
    <source>
        <dbReference type="SAM" id="MobiDB-lite"/>
    </source>
</evidence>
<dbReference type="InterPro" id="IPR006665">
    <property type="entry name" value="OmpA-like"/>
</dbReference>
<dbReference type="SUPFAM" id="SSF103088">
    <property type="entry name" value="OmpA-like"/>
    <property type="match status" value="1"/>
</dbReference>
<dbReference type="InterPro" id="IPR050330">
    <property type="entry name" value="Bact_OuterMem_StrucFunc"/>
</dbReference>
<feature type="compositionally biased region" description="Basic and acidic residues" evidence="11">
    <location>
        <begin position="247"/>
        <end position="256"/>
    </location>
</feature>
<evidence type="ECO:0000256" key="1">
    <source>
        <dbReference type="ARBA" id="ARBA00004571"/>
    </source>
</evidence>
<keyword evidence="15" id="KW-1185">Reference proteome</keyword>
<dbReference type="EMBL" id="ARXR01000010">
    <property type="protein sequence ID" value="MBF5052975.1"/>
    <property type="molecule type" value="Genomic_DNA"/>
</dbReference>
<dbReference type="CDD" id="cd07185">
    <property type="entry name" value="OmpA_C-like"/>
    <property type="match status" value="1"/>
</dbReference>
<evidence type="ECO:0000256" key="2">
    <source>
        <dbReference type="ARBA" id="ARBA00022448"/>
    </source>
</evidence>
<dbReference type="InterPro" id="IPR036737">
    <property type="entry name" value="OmpA-like_sf"/>
</dbReference>
<keyword evidence="5 12" id="KW-0732">Signal</keyword>
<evidence type="ECO:0000256" key="10">
    <source>
        <dbReference type="PROSITE-ProRule" id="PRU00473"/>
    </source>
</evidence>
<keyword evidence="9" id="KW-0998">Cell outer membrane</keyword>
<dbReference type="SUPFAM" id="SSF103647">
    <property type="entry name" value="TSP type-3 repeat"/>
    <property type="match status" value="1"/>
</dbReference>
<evidence type="ECO:0000313" key="14">
    <source>
        <dbReference type="EMBL" id="MBF5052975.1"/>
    </source>
</evidence>
<dbReference type="PANTHER" id="PTHR30329:SF21">
    <property type="entry name" value="LIPOPROTEIN YIAD-RELATED"/>
    <property type="match status" value="1"/>
</dbReference>
<accession>A0ABS0AI91</accession>
<dbReference type="Gene3D" id="3.30.1330.60">
    <property type="entry name" value="OmpA-like domain"/>
    <property type="match status" value="1"/>
</dbReference>
<evidence type="ECO:0000256" key="5">
    <source>
        <dbReference type="ARBA" id="ARBA00022729"/>
    </source>
</evidence>
<name>A0ABS0AI91_9GAMM</name>
<feature type="domain" description="OmpA-like" evidence="13">
    <location>
        <begin position="268"/>
        <end position="386"/>
    </location>
</feature>
<keyword evidence="8 10" id="KW-0472">Membrane</keyword>
<keyword evidence="2" id="KW-0813">Transport</keyword>
<dbReference type="InterPro" id="IPR011250">
    <property type="entry name" value="OMP/PagP_B-barrel"/>
</dbReference>
<dbReference type="Gene3D" id="4.10.1080.10">
    <property type="entry name" value="TSP type-3 repeat"/>
    <property type="match status" value="1"/>
</dbReference>
<keyword evidence="6" id="KW-0406">Ion transport</keyword>
<evidence type="ECO:0000256" key="8">
    <source>
        <dbReference type="ARBA" id="ARBA00023136"/>
    </source>
</evidence>
<dbReference type="InterPro" id="IPR028974">
    <property type="entry name" value="TSP_type-3_rpt"/>
</dbReference>
<keyword evidence="4" id="KW-0812">Transmembrane</keyword>
<dbReference type="Pfam" id="PF02412">
    <property type="entry name" value="TSP_3"/>
    <property type="match status" value="2"/>
</dbReference>
<gene>
    <name evidence="14" type="ORF">ISO4_01577</name>
</gene>
<protein>
    <submittedName>
        <fullName evidence="14">Outer membrane protein OprF</fullName>
    </submittedName>
</protein>
<dbReference type="SUPFAM" id="SSF56925">
    <property type="entry name" value="OMPA-like"/>
    <property type="match status" value="1"/>
</dbReference>
<evidence type="ECO:0000256" key="4">
    <source>
        <dbReference type="ARBA" id="ARBA00022692"/>
    </source>
</evidence>
<dbReference type="Gene3D" id="2.40.160.20">
    <property type="match status" value="1"/>
</dbReference>